<dbReference type="InterPro" id="IPR009012">
    <property type="entry name" value="GrpE_head"/>
</dbReference>
<comment type="caution">
    <text evidence="7">The sequence shown here is derived from an EMBL/GenBank/DDBJ whole genome shotgun (WGS) entry which is preliminary data.</text>
</comment>
<dbReference type="InterPro" id="IPR013805">
    <property type="entry name" value="GrpE_CC"/>
</dbReference>
<keyword evidence="4" id="KW-0496">Mitochondrion</keyword>
<dbReference type="SUPFAM" id="SSF51064">
    <property type="entry name" value="Head domain of nucleotide exchange factor GrpE"/>
    <property type="match status" value="1"/>
</dbReference>
<dbReference type="AlphaFoldDB" id="A0A9P4V9Y4"/>
<evidence type="ECO:0000256" key="5">
    <source>
        <dbReference type="RuleBase" id="RU004478"/>
    </source>
</evidence>
<dbReference type="SUPFAM" id="SSF58014">
    <property type="entry name" value="Coiled-coil domain of nucleotide exchange factor GrpE"/>
    <property type="match status" value="1"/>
</dbReference>
<dbReference type="Gene3D" id="2.30.22.10">
    <property type="entry name" value="Head domain of nucleotide exchange factor GrpE"/>
    <property type="match status" value="1"/>
</dbReference>
<evidence type="ECO:0000256" key="2">
    <source>
        <dbReference type="ARBA" id="ARBA00009054"/>
    </source>
</evidence>
<evidence type="ECO:0000256" key="3">
    <source>
        <dbReference type="ARBA" id="ARBA00023186"/>
    </source>
</evidence>
<evidence type="ECO:0000313" key="8">
    <source>
        <dbReference type="Proteomes" id="UP000799444"/>
    </source>
</evidence>
<dbReference type="CDD" id="cd00446">
    <property type="entry name" value="GrpE"/>
    <property type="match status" value="1"/>
</dbReference>
<comment type="similarity">
    <text evidence="2 5">Belongs to the GrpE family.</text>
</comment>
<evidence type="ECO:0000256" key="4">
    <source>
        <dbReference type="RuleBase" id="RU000640"/>
    </source>
</evidence>
<evidence type="ECO:0000256" key="1">
    <source>
        <dbReference type="ARBA" id="ARBA00004305"/>
    </source>
</evidence>
<organism evidence="7 8">
    <name type="scientific">Polyplosphaeria fusca</name>
    <dbReference type="NCBI Taxonomy" id="682080"/>
    <lineage>
        <taxon>Eukaryota</taxon>
        <taxon>Fungi</taxon>
        <taxon>Dikarya</taxon>
        <taxon>Ascomycota</taxon>
        <taxon>Pezizomycotina</taxon>
        <taxon>Dothideomycetes</taxon>
        <taxon>Pleosporomycetidae</taxon>
        <taxon>Pleosporales</taxon>
        <taxon>Tetraplosphaeriaceae</taxon>
        <taxon>Polyplosphaeria</taxon>
    </lineage>
</organism>
<keyword evidence="8" id="KW-1185">Reference proteome</keyword>
<dbReference type="GO" id="GO:0001405">
    <property type="term" value="C:PAM complex, Tim23 associated import motor"/>
    <property type="evidence" value="ECO:0007669"/>
    <property type="project" value="TreeGrafter"/>
</dbReference>
<dbReference type="GO" id="GO:0051082">
    <property type="term" value="F:unfolded protein binding"/>
    <property type="evidence" value="ECO:0007669"/>
    <property type="project" value="TreeGrafter"/>
</dbReference>
<proteinExistence type="inferred from homology"/>
<dbReference type="Gene3D" id="3.90.20.20">
    <property type="match status" value="1"/>
</dbReference>
<comment type="function">
    <text evidence="4">Essential component of the PAM complex, a complex required for the translocation of transit peptide-containing proteins from the inner membrane into the mitochondrial matrix in an ATP-dependent manner.</text>
</comment>
<dbReference type="Proteomes" id="UP000799444">
    <property type="component" value="Unassembled WGS sequence"/>
</dbReference>
<keyword evidence="3 4" id="KW-0143">Chaperone</keyword>
<evidence type="ECO:0000313" key="7">
    <source>
        <dbReference type="EMBL" id="KAF2741060.1"/>
    </source>
</evidence>
<dbReference type="PANTHER" id="PTHR21237:SF23">
    <property type="entry name" value="GRPE PROTEIN HOMOLOG, MITOCHONDRIAL"/>
    <property type="match status" value="1"/>
</dbReference>
<dbReference type="EMBL" id="ML996098">
    <property type="protein sequence ID" value="KAF2741060.1"/>
    <property type="molecule type" value="Genomic_DNA"/>
</dbReference>
<feature type="compositionally biased region" description="Low complexity" evidence="6">
    <location>
        <begin position="56"/>
        <end position="66"/>
    </location>
</feature>
<evidence type="ECO:0000256" key="6">
    <source>
        <dbReference type="SAM" id="MobiDB-lite"/>
    </source>
</evidence>
<name>A0A9P4V9Y4_9PLEO</name>
<dbReference type="FunFam" id="2.30.22.10:FF:000002">
    <property type="entry name" value="GrpE protein homolog"/>
    <property type="match status" value="1"/>
</dbReference>
<dbReference type="GO" id="GO:0042803">
    <property type="term" value="F:protein homodimerization activity"/>
    <property type="evidence" value="ECO:0007669"/>
    <property type="project" value="InterPro"/>
</dbReference>
<dbReference type="PANTHER" id="PTHR21237">
    <property type="entry name" value="GRPE PROTEIN"/>
    <property type="match status" value="1"/>
</dbReference>
<accession>A0A9P4V9Y4</accession>
<dbReference type="PROSITE" id="PS01071">
    <property type="entry name" value="GRPE"/>
    <property type="match status" value="1"/>
</dbReference>
<gene>
    <name evidence="7" type="ORF">EJ04DRAFT_571786</name>
</gene>
<feature type="region of interest" description="Disordered" evidence="6">
    <location>
        <begin position="47"/>
        <end position="69"/>
    </location>
</feature>
<dbReference type="GO" id="GO:0000774">
    <property type="term" value="F:adenyl-nucleotide exchange factor activity"/>
    <property type="evidence" value="ECO:0007669"/>
    <property type="project" value="InterPro"/>
</dbReference>
<dbReference type="OrthoDB" id="201635at2759"/>
<reference evidence="7" key="1">
    <citation type="journal article" date="2020" name="Stud. Mycol.">
        <title>101 Dothideomycetes genomes: a test case for predicting lifestyles and emergence of pathogens.</title>
        <authorList>
            <person name="Haridas S."/>
            <person name="Albert R."/>
            <person name="Binder M."/>
            <person name="Bloem J."/>
            <person name="Labutti K."/>
            <person name="Salamov A."/>
            <person name="Andreopoulos B."/>
            <person name="Baker S."/>
            <person name="Barry K."/>
            <person name="Bills G."/>
            <person name="Bluhm B."/>
            <person name="Cannon C."/>
            <person name="Castanera R."/>
            <person name="Culley D."/>
            <person name="Daum C."/>
            <person name="Ezra D."/>
            <person name="Gonzalez J."/>
            <person name="Henrissat B."/>
            <person name="Kuo A."/>
            <person name="Liang C."/>
            <person name="Lipzen A."/>
            <person name="Lutzoni F."/>
            <person name="Magnuson J."/>
            <person name="Mondo S."/>
            <person name="Nolan M."/>
            <person name="Ohm R."/>
            <person name="Pangilinan J."/>
            <person name="Park H.-J."/>
            <person name="Ramirez L."/>
            <person name="Alfaro M."/>
            <person name="Sun H."/>
            <person name="Tritt A."/>
            <person name="Yoshinaga Y."/>
            <person name="Zwiers L.-H."/>
            <person name="Turgeon B."/>
            <person name="Goodwin S."/>
            <person name="Spatafora J."/>
            <person name="Crous P."/>
            <person name="Grigoriev I."/>
        </authorList>
    </citation>
    <scope>NUCLEOTIDE SEQUENCE</scope>
    <source>
        <strain evidence="7">CBS 125425</strain>
    </source>
</reference>
<dbReference type="Pfam" id="PF01025">
    <property type="entry name" value="GrpE"/>
    <property type="match status" value="1"/>
</dbReference>
<dbReference type="GO" id="GO:0030150">
    <property type="term" value="P:protein import into mitochondrial matrix"/>
    <property type="evidence" value="ECO:0007669"/>
    <property type="project" value="TreeGrafter"/>
</dbReference>
<sequence length="231" mass="25848">MFQRAVFRASRQAARAPLRQHAALPSIRQQLSGTRAAPTSIRWYSEQPAAAKEGDAAATEAKPAEPAEADQLKAQLEKKDKEIIDLKDKYLRSVADFRNLQDRTKREVQAAKDFALQRFARDLVESVDNLDRALTTVPAEKLNADNNDLVLLHDGLKMTDNILMQTLKKHGLERFDPAVEGEKFDPNVHEAVFQTPQPDKEDGTVFHTQQKGFKLNGRVLRAAKVGVVKNA</sequence>
<comment type="subcellular location">
    <subcellularLocation>
        <location evidence="1 4">Mitochondrion matrix</location>
    </subcellularLocation>
</comment>
<dbReference type="HAMAP" id="MF_01151">
    <property type="entry name" value="GrpE"/>
    <property type="match status" value="1"/>
</dbReference>
<dbReference type="GO" id="GO:0006457">
    <property type="term" value="P:protein folding"/>
    <property type="evidence" value="ECO:0007669"/>
    <property type="project" value="InterPro"/>
</dbReference>
<dbReference type="PRINTS" id="PR00773">
    <property type="entry name" value="GRPEPROTEIN"/>
</dbReference>
<dbReference type="GO" id="GO:0051087">
    <property type="term" value="F:protein-folding chaperone binding"/>
    <property type="evidence" value="ECO:0007669"/>
    <property type="project" value="InterPro"/>
</dbReference>
<protein>
    <recommendedName>
        <fullName evidence="4">GrpE protein homolog</fullName>
    </recommendedName>
</protein>
<dbReference type="InterPro" id="IPR000740">
    <property type="entry name" value="GrpE"/>
</dbReference>